<organism evidence="2 3">
    <name type="scientific">Punica granatum</name>
    <name type="common">Pomegranate</name>
    <dbReference type="NCBI Taxonomy" id="22663"/>
    <lineage>
        <taxon>Eukaryota</taxon>
        <taxon>Viridiplantae</taxon>
        <taxon>Streptophyta</taxon>
        <taxon>Embryophyta</taxon>
        <taxon>Tracheophyta</taxon>
        <taxon>Spermatophyta</taxon>
        <taxon>Magnoliopsida</taxon>
        <taxon>eudicotyledons</taxon>
        <taxon>Gunneridae</taxon>
        <taxon>Pentapetalae</taxon>
        <taxon>rosids</taxon>
        <taxon>malvids</taxon>
        <taxon>Myrtales</taxon>
        <taxon>Lythraceae</taxon>
        <taxon>Punica</taxon>
    </lineage>
</organism>
<keyword evidence="3" id="KW-1185">Reference proteome</keyword>
<reference evidence="2 3" key="1">
    <citation type="submission" date="2017-11" db="EMBL/GenBank/DDBJ databases">
        <title>De-novo sequencing of pomegranate (Punica granatum L.) genome.</title>
        <authorList>
            <person name="Akparov Z."/>
            <person name="Amiraslanov A."/>
            <person name="Hajiyeva S."/>
            <person name="Abbasov M."/>
            <person name="Kaur K."/>
            <person name="Hamwieh A."/>
            <person name="Solovyev V."/>
            <person name="Salamov A."/>
            <person name="Braich B."/>
            <person name="Kosarev P."/>
            <person name="Mahmoud A."/>
            <person name="Hajiyev E."/>
            <person name="Babayeva S."/>
            <person name="Izzatullayeva V."/>
            <person name="Mammadov A."/>
            <person name="Mammadov A."/>
            <person name="Sharifova S."/>
            <person name="Ojaghi J."/>
            <person name="Eynullazada K."/>
            <person name="Bayramov B."/>
            <person name="Abdulazimova A."/>
            <person name="Shahmuradov I."/>
        </authorList>
    </citation>
    <scope>NUCLEOTIDE SEQUENCE [LARGE SCALE GENOMIC DNA]</scope>
    <source>
        <strain evidence="3">cv. AG2017</strain>
        <tissue evidence="2">Leaf</tissue>
    </source>
</reference>
<feature type="compositionally biased region" description="Basic and acidic residues" evidence="1">
    <location>
        <begin position="57"/>
        <end position="71"/>
    </location>
</feature>
<comment type="caution">
    <text evidence="2">The sequence shown here is derived from an EMBL/GenBank/DDBJ whole genome shotgun (WGS) entry which is preliminary data.</text>
</comment>
<evidence type="ECO:0000256" key="1">
    <source>
        <dbReference type="SAM" id="MobiDB-lite"/>
    </source>
</evidence>
<dbReference type="AlphaFoldDB" id="A0A2I0IJ49"/>
<name>A0A2I0IJ49_PUNGR</name>
<feature type="compositionally biased region" description="Basic and acidic residues" evidence="1">
    <location>
        <begin position="34"/>
        <end position="44"/>
    </location>
</feature>
<feature type="region of interest" description="Disordered" evidence="1">
    <location>
        <begin position="30"/>
        <end position="81"/>
    </location>
</feature>
<dbReference type="EMBL" id="PGOL01002956">
    <property type="protein sequence ID" value="PKI44038.1"/>
    <property type="molecule type" value="Genomic_DNA"/>
</dbReference>
<sequence>MPSSSFPQPSSKNPSRLLCRRHRVLRRLHRGLRSKYDGEGDGGRRRQGGTEVMVLGDRGDSQRPRHLDRSTEASIRGFCAL</sequence>
<accession>A0A2I0IJ49</accession>
<evidence type="ECO:0000313" key="3">
    <source>
        <dbReference type="Proteomes" id="UP000233551"/>
    </source>
</evidence>
<evidence type="ECO:0000313" key="2">
    <source>
        <dbReference type="EMBL" id="PKI44038.1"/>
    </source>
</evidence>
<protein>
    <submittedName>
        <fullName evidence="2">Uncharacterized protein</fullName>
    </submittedName>
</protein>
<gene>
    <name evidence="2" type="ORF">CRG98_035568</name>
</gene>
<dbReference type="Proteomes" id="UP000233551">
    <property type="component" value="Unassembled WGS sequence"/>
</dbReference>
<proteinExistence type="predicted"/>